<name>A0AAD6KF19_9ROSI</name>
<evidence type="ECO:0000313" key="2">
    <source>
        <dbReference type="Proteomes" id="UP001162972"/>
    </source>
</evidence>
<dbReference type="Proteomes" id="UP001162972">
    <property type="component" value="Chromosome 19"/>
</dbReference>
<comment type="caution">
    <text evidence="1">The sequence shown here is derived from an EMBL/GenBank/DDBJ whole genome shotgun (WGS) entry which is preliminary data.</text>
</comment>
<organism evidence="1 2">
    <name type="scientific">Salix udensis</name>
    <dbReference type="NCBI Taxonomy" id="889485"/>
    <lineage>
        <taxon>Eukaryota</taxon>
        <taxon>Viridiplantae</taxon>
        <taxon>Streptophyta</taxon>
        <taxon>Embryophyta</taxon>
        <taxon>Tracheophyta</taxon>
        <taxon>Spermatophyta</taxon>
        <taxon>Magnoliopsida</taxon>
        <taxon>eudicotyledons</taxon>
        <taxon>Gunneridae</taxon>
        <taxon>Pentapetalae</taxon>
        <taxon>rosids</taxon>
        <taxon>fabids</taxon>
        <taxon>Malpighiales</taxon>
        <taxon>Salicaceae</taxon>
        <taxon>Saliceae</taxon>
        <taxon>Salix</taxon>
    </lineage>
</organism>
<protein>
    <submittedName>
        <fullName evidence="1">Uncharacterized protein</fullName>
    </submittedName>
</protein>
<keyword evidence="2" id="KW-1185">Reference proteome</keyword>
<proteinExistence type="predicted"/>
<evidence type="ECO:0000313" key="1">
    <source>
        <dbReference type="EMBL" id="KAJ6422237.1"/>
    </source>
</evidence>
<dbReference type="EMBL" id="JAPFFJ010000007">
    <property type="protein sequence ID" value="KAJ6422237.1"/>
    <property type="molecule type" value="Genomic_DNA"/>
</dbReference>
<dbReference type="AlphaFoldDB" id="A0AAD6KF19"/>
<sequence>MNRSEALRTSKHETRGEKFTHFNRSGIFHFQIADEEGKWELVMNVLREQNDWILLFLWKT</sequence>
<gene>
    <name evidence="1" type="ORF">OIU84_027232</name>
</gene>
<accession>A0AAD6KF19</accession>
<reference evidence="1 2" key="1">
    <citation type="journal article" date="2023" name="Int. J. Mol. Sci.">
        <title>De Novo Assembly and Annotation of 11 Diverse Shrub Willow (Salix) Genomes Reveals Novel Gene Organization in Sex-Linked Regions.</title>
        <authorList>
            <person name="Hyden B."/>
            <person name="Feng K."/>
            <person name="Yates T.B."/>
            <person name="Jawdy S."/>
            <person name="Cereghino C."/>
            <person name="Smart L.B."/>
            <person name="Muchero W."/>
        </authorList>
    </citation>
    <scope>NUCLEOTIDE SEQUENCE [LARGE SCALE GENOMIC DNA]</scope>
    <source>
        <tissue evidence="1">Shoot tip</tissue>
    </source>
</reference>